<proteinExistence type="predicted"/>
<keyword evidence="5 7" id="KW-1133">Transmembrane helix</keyword>
<feature type="transmembrane region" description="Helical" evidence="7">
    <location>
        <begin position="79"/>
        <end position="98"/>
    </location>
</feature>
<comment type="caution">
    <text evidence="9">The sequence shown here is derived from an EMBL/GenBank/DDBJ whole genome shotgun (WGS) entry which is preliminary data.</text>
</comment>
<feature type="transmembrane region" description="Helical" evidence="7">
    <location>
        <begin position="270"/>
        <end position="290"/>
    </location>
</feature>
<feature type="domain" description="Major facilitator superfamily (MFS) profile" evidence="8">
    <location>
        <begin position="8"/>
        <end position="529"/>
    </location>
</feature>
<evidence type="ECO:0000256" key="6">
    <source>
        <dbReference type="ARBA" id="ARBA00023136"/>
    </source>
</evidence>
<feature type="transmembrane region" description="Helical" evidence="7">
    <location>
        <begin position="507"/>
        <end position="525"/>
    </location>
</feature>
<evidence type="ECO:0000256" key="1">
    <source>
        <dbReference type="ARBA" id="ARBA00004651"/>
    </source>
</evidence>
<keyword evidence="10" id="KW-1185">Reference proteome</keyword>
<evidence type="ECO:0000256" key="2">
    <source>
        <dbReference type="ARBA" id="ARBA00022448"/>
    </source>
</evidence>
<name>A0ABN1XN98_9PSEU</name>
<organism evidence="9 10">
    <name type="scientific">Pseudonocardia kongjuensis</name>
    <dbReference type="NCBI Taxonomy" id="102227"/>
    <lineage>
        <taxon>Bacteria</taxon>
        <taxon>Bacillati</taxon>
        <taxon>Actinomycetota</taxon>
        <taxon>Actinomycetes</taxon>
        <taxon>Pseudonocardiales</taxon>
        <taxon>Pseudonocardiaceae</taxon>
        <taxon>Pseudonocardia</taxon>
    </lineage>
</organism>
<keyword evidence="2" id="KW-0813">Transport</keyword>
<dbReference type="InterPro" id="IPR020846">
    <property type="entry name" value="MFS_dom"/>
</dbReference>
<gene>
    <name evidence="9" type="ORF">GCM10009613_15400</name>
</gene>
<feature type="transmembrane region" description="Helical" evidence="7">
    <location>
        <begin position="302"/>
        <end position="321"/>
    </location>
</feature>
<evidence type="ECO:0000256" key="3">
    <source>
        <dbReference type="ARBA" id="ARBA00022475"/>
    </source>
</evidence>
<evidence type="ECO:0000313" key="9">
    <source>
        <dbReference type="EMBL" id="GAA1384500.1"/>
    </source>
</evidence>
<dbReference type="PANTHER" id="PTHR43045:SF7">
    <property type="entry name" value="MAJOR FACILITATOR SUPERFAMILY TRANSPORTER"/>
    <property type="match status" value="1"/>
</dbReference>
<evidence type="ECO:0000256" key="5">
    <source>
        <dbReference type="ARBA" id="ARBA00022989"/>
    </source>
</evidence>
<feature type="transmembrane region" description="Helical" evidence="7">
    <location>
        <begin position="474"/>
        <end position="495"/>
    </location>
</feature>
<evidence type="ECO:0000259" key="8">
    <source>
        <dbReference type="PROSITE" id="PS50850"/>
    </source>
</evidence>
<feature type="transmembrane region" description="Helical" evidence="7">
    <location>
        <begin position="20"/>
        <end position="38"/>
    </location>
</feature>
<keyword evidence="3" id="KW-1003">Cell membrane</keyword>
<dbReference type="Gene3D" id="1.20.1250.20">
    <property type="entry name" value="MFS general substrate transporter like domains"/>
    <property type="match status" value="3"/>
</dbReference>
<dbReference type="PROSITE" id="PS50850">
    <property type="entry name" value="MFS"/>
    <property type="match status" value="1"/>
</dbReference>
<keyword evidence="6 7" id="KW-0472">Membrane</keyword>
<dbReference type="InterPro" id="IPR011701">
    <property type="entry name" value="MFS"/>
</dbReference>
<dbReference type="PANTHER" id="PTHR43045">
    <property type="entry name" value="SHIKIMATE TRANSPORTER"/>
    <property type="match status" value="1"/>
</dbReference>
<feature type="transmembrane region" description="Helical" evidence="7">
    <location>
        <begin position="110"/>
        <end position="134"/>
    </location>
</feature>
<dbReference type="Pfam" id="PF07690">
    <property type="entry name" value="MFS_1"/>
    <property type="match status" value="1"/>
</dbReference>
<reference evidence="9 10" key="1">
    <citation type="journal article" date="2019" name="Int. J. Syst. Evol. Microbiol.">
        <title>The Global Catalogue of Microorganisms (GCM) 10K type strain sequencing project: providing services to taxonomists for standard genome sequencing and annotation.</title>
        <authorList>
            <consortium name="The Broad Institute Genomics Platform"/>
            <consortium name="The Broad Institute Genome Sequencing Center for Infectious Disease"/>
            <person name="Wu L."/>
            <person name="Ma J."/>
        </authorList>
    </citation>
    <scope>NUCLEOTIDE SEQUENCE [LARGE SCALE GENOMIC DNA]</scope>
    <source>
        <strain evidence="9 10">JCM 11896</strain>
    </source>
</reference>
<protein>
    <submittedName>
        <fullName evidence="9">MFS transporter</fullName>
    </submittedName>
</protein>
<feature type="transmembrane region" description="Helical" evidence="7">
    <location>
        <begin position="236"/>
        <end position="258"/>
    </location>
</feature>
<comment type="subcellular location">
    <subcellularLocation>
        <location evidence="1">Cell membrane</location>
        <topology evidence="1">Multi-pass membrane protein</topology>
    </subcellularLocation>
</comment>
<sequence length="551" mass="58441">MNKEQRKVVAASSAGTAFEYYDFFLYGALVPIIGSRFFGDYGPATQTVFALLTFAAGFIVRPIGAVIFARLTDVVGRKVVFLITLVMMGVATVAVGLLPTSEQIGVLAPILLVTCRIIQGLAVSGEFGAAVTYVAEHAPGNRRGFFLGWLIGTTALALSLSVGVQLAVEGIIGRDAFEEWGWRIPFLISVIPLALSVWIRSKLHESPLFTRMKEEGTTAKAPLREAFGTRPRRRMIAIVFVMAASQAFIGYLSTVYMLTAMRTNLSVDSFTVNTIFLIVMLAGFFLCVAACRLSDKVGRRPVLFAGLGLAVVLLFPITSALTSVANPQLATAQSEVSVLLRADPDECAFQFNPAGTASFDSDCDRAREVLQANAVRFDRVDTGGPTVVTVNDVPVAGGPTLTDDLTRALGDAGYPVDGATDVIAIEGFGDLFDARVLGVMGLLLTVVLFAQLAQGPAATTMTEVFPTRIRATALALPYQLGVGVFGGLLPATMVAIGAEVGSTSTALWYPVIAMALGLAVLVVTLPETRGTDLTTVRIPGEEPVTESDPVR</sequence>
<evidence type="ECO:0000313" key="10">
    <source>
        <dbReference type="Proteomes" id="UP001501414"/>
    </source>
</evidence>
<feature type="transmembrane region" description="Helical" evidence="7">
    <location>
        <begin position="44"/>
        <end position="67"/>
    </location>
</feature>
<dbReference type="RefSeq" id="WP_344019860.1">
    <property type="nucleotide sequence ID" value="NZ_BAAAJK010000006.1"/>
</dbReference>
<evidence type="ECO:0000256" key="4">
    <source>
        <dbReference type="ARBA" id="ARBA00022692"/>
    </source>
</evidence>
<dbReference type="SUPFAM" id="SSF103473">
    <property type="entry name" value="MFS general substrate transporter"/>
    <property type="match status" value="1"/>
</dbReference>
<feature type="transmembrane region" description="Helical" evidence="7">
    <location>
        <begin position="146"/>
        <end position="168"/>
    </location>
</feature>
<feature type="transmembrane region" description="Helical" evidence="7">
    <location>
        <begin position="180"/>
        <end position="199"/>
    </location>
</feature>
<dbReference type="EMBL" id="BAAAJK010000006">
    <property type="protein sequence ID" value="GAA1384500.1"/>
    <property type="molecule type" value="Genomic_DNA"/>
</dbReference>
<feature type="transmembrane region" description="Helical" evidence="7">
    <location>
        <begin position="436"/>
        <end position="453"/>
    </location>
</feature>
<keyword evidence="4 7" id="KW-0812">Transmembrane</keyword>
<accession>A0ABN1XN98</accession>
<dbReference type="Proteomes" id="UP001501414">
    <property type="component" value="Unassembled WGS sequence"/>
</dbReference>
<evidence type="ECO:0000256" key="7">
    <source>
        <dbReference type="SAM" id="Phobius"/>
    </source>
</evidence>
<dbReference type="InterPro" id="IPR036259">
    <property type="entry name" value="MFS_trans_sf"/>
</dbReference>